<feature type="transmembrane region" description="Helical" evidence="1">
    <location>
        <begin position="87"/>
        <end position="105"/>
    </location>
</feature>
<dbReference type="Pfam" id="PF04224">
    <property type="entry name" value="DUF417"/>
    <property type="match status" value="1"/>
</dbReference>
<evidence type="ECO:0000313" key="2">
    <source>
        <dbReference type="EMBL" id="RPE08519.1"/>
    </source>
</evidence>
<feature type="transmembrane region" description="Helical" evidence="1">
    <location>
        <begin position="112"/>
        <end position="132"/>
    </location>
</feature>
<sequence>MKMLQAISRLDKAGVKFLRMAIAVILIWIGALKAAPYEAEGIAHFVSNSPFMRFFYHHPDEYKQHRNKEGELVPENRAWHKTNNTYGYAYGLGALLTGMGLLLLLNGVNPLLGVAGGVLTFIMAIGTLSFLVTTPETWVPALGDAQHGFPYLSGPGRMVLKDLVMMGGAVVVAADSARQYLQKK</sequence>
<dbReference type="EMBL" id="RPDH01000002">
    <property type="protein sequence ID" value="RPE08519.1"/>
    <property type="molecule type" value="Genomic_DNA"/>
</dbReference>
<reference evidence="2 3" key="1">
    <citation type="submission" date="2018-11" db="EMBL/GenBank/DDBJ databases">
        <title>Chitinophaga lutea sp.nov., isolate from arsenic contaminated soil.</title>
        <authorList>
            <person name="Zong Y."/>
        </authorList>
    </citation>
    <scope>NUCLEOTIDE SEQUENCE [LARGE SCALE GENOMIC DNA]</scope>
    <source>
        <strain evidence="2 3">ZY74</strain>
    </source>
</reference>
<dbReference type="RefSeq" id="WP_123847521.1">
    <property type="nucleotide sequence ID" value="NZ_RPDH01000002.1"/>
</dbReference>
<dbReference type="PANTHER" id="PTHR40106:SF1">
    <property type="entry name" value="INNER MEMBRANE PROTEIN RCLC"/>
    <property type="match status" value="1"/>
</dbReference>
<keyword evidence="1" id="KW-0812">Transmembrane</keyword>
<accession>A0A3N4PPC3</accession>
<gene>
    <name evidence="2" type="ORF">EGT74_15865</name>
</gene>
<dbReference type="OrthoDB" id="1118972at2"/>
<protein>
    <submittedName>
        <fullName evidence="2">DUF417 domain-containing protein</fullName>
    </submittedName>
</protein>
<organism evidence="2 3">
    <name type="scientific">Chitinophaga lutea</name>
    <dbReference type="NCBI Taxonomy" id="2488634"/>
    <lineage>
        <taxon>Bacteria</taxon>
        <taxon>Pseudomonadati</taxon>
        <taxon>Bacteroidota</taxon>
        <taxon>Chitinophagia</taxon>
        <taxon>Chitinophagales</taxon>
        <taxon>Chitinophagaceae</taxon>
        <taxon>Chitinophaga</taxon>
    </lineage>
</organism>
<keyword evidence="3" id="KW-1185">Reference proteome</keyword>
<keyword evidence="1" id="KW-1133">Transmembrane helix</keyword>
<comment type="caution">
    <text evidence="2">The sequence shown here is derived from an EMBL/GenBank/DDBJ whole genome shotgun (WGS) entry which is preliminary data.</text>
</comment>
<keyword evidence="1" id="KW-0472">Membrane</keyword>
<dbReference type="GO" id="GO:1901530">
    <property type="term" value="P:response to hypochlorite"/>
    <property type="evidence" value="ECO:0007669"/>
    <property type="project" value="TreeGrafter"/>
</dbReference>
<name>A0A3N4PPC3_9BACT</name>
<dbReference type="PANTHER" id="PTHR40106">
    <property type="entry name" value="INNER MEMBRANE PROTEIN RCLC"/>
    <property type="match status" value="1"/>
</dbReference>
<proteinExistence type="predicted"/>
<evidence type="ECO:0000256" key="1">
    <source>
        <dbReference type="SAM" id="Phobius"/>
    </source>
</evidence>
<dbReference type="Proteomes" id="UP000278351">
    <property type="component" value="Unassembled WGS sequence"/>
</dbReference>
<evidence type="ECO:0000313" key="3">
    <source>
        <dbReference type="Proteomes" id="UP000278351"/>
    </source>
</evidence>
<dbReference type="AlphaFoldDB" id="A0A3N4PPC3"/>
<dbReference type="GO" id="GO:0005886">
    <property type="term" value="C:plasma membrane"/>
    <property type="evidence" value="ECO:0007669"/>
    <property type="project" value="TreeGrafter"/>
</dbReference>
<dbReference type="InterPro" id="IPR007339">
    <property type="entry name" value="RclC-like"/>
</dbReference>